<dbReference type="NCBIfam" id="NF045794">
    <property type="entry name" value="CsxC_fam"/>
    <property type="match status" value="1"/>
</dbReference>
<reference evidence="1 2" key="1">
    <citation type="submission" date="2019-10" db="EMBL/GenBank/DDBJ databases">
        <title>Alkaliphilus serpentinus sp. nov. and Alkaliphilus pronyensis sp. nov., two novel anaerobic alkaliphilic species isolated from the serpentinized-hosted hydrothermal field of the Prony Bay (New Caledonia).</title>
        <authorList>
            <person name="Postec A."/>
        </authorList>
    </citation>
    <scope>NUCLEOTIDE SEQUENCE [LARGE SCALE GENOMIC DNA]</scope>
    <source>
        <strain evidence="1 2">LacT</strain>
    </source>
</reference>
<keyword evidence="2" id="KW-1185">Reference proteome</keyword>
<dbReference type="OrthoDB" id="2381017at2"/>
<sequence length="261" mass="29569">MSQYYNNRFKKPQPTTMKRPFVEVKGGTVNSCENTPVPINANTAGAVAKLPVVLAELNVQFNVSSTIKLPELALDIKRIRKTLKITQCLLLQDTNVLFIKGFVRKNIEYSTPGWCSNPYGLCGEIRHCTVDVPFDCTTPITFNGNDPLPIIGTSNDEFVYLRSQEINRPEYAEKDRLLSSDLSEINLISTEYYNELPYCDLISSRIVEFDEHLDRTTANYRLPVGEKLFREIEEKMVIFLTIKLLQNQQVAIAPIVGPCAK</sequence>
<gene>
    <name evidence="1" type="ORF">F8153_05225</name>
</gene>
<evidence type="ECO:0008006" key="3">
    <source>
        <dbReference type="Google" id="ProtNLM"/>
    </source>
</evidence>
<dbReference type="Proteomes" id="UP000465601">
    <property type="component" value="Unassembled WGS sequence"/>
</dbReference>
<name>A0A833M813_9FIRM</name>
<evidence type="ECO:0000313" key="2">
    <source>
        <dbReference type="Proteomes" id="UP000465601"/>
    </source>
</evidence>
<organism evidence="1 2">
    <name type="scientific">Alkaliphilus serpentinus</name>
    <dbReference type="NCBI Taxonomy" id="1482731"/>
    <lineage>
        <taxon>Bacteria</taxon>
        <taxon>Bacillati</taxon>
        <taxon>Bacillota</taxon>
        <taxon>Clostridia</taxon>
        <taxon>Peptostreptococcales</taxon>
        <taxon>Natronincolaceae</taxon>
        <taxon>Alkaliphilus</taxon>
    </lineage>
</organism>
<dbReference type="AlphaFoldDB" id="A0A833M813"/>
<comment type="caution">
    <text evidence="1">The sequence shown here is derived from an EMBL/GenBank/DDBJ whole genome shotgun (WGS) entry which is preliminary data.</text>
</comment>
<protein>
    <recommendedName>
        <fullName evidence="3">SipL SPOCS domain-containing protein</fullName>
    </recommendedName>
</protein>
<dbReference type="EMBL" id="WBZB01000013">
    <property type="protein sequence ID" value="KAB3531577.1"/>
    <property type="molecule type" value="Genomic_DNA"/>
</dbReference>
<evidence type="ECO:0000313" key="1">
    <source>
        <dbReference type="EMBL" id="KAB3531577.1"/>
    </source>
</evidence>
<accession>A0A833M813</accession>
<dbReference type="InterPro" id="IPR054845">
    <property type="entry name" value="Exosporium_prot_C"/>
</dbReference>
<proteinExistence type="predicted"/>